<dbReference type="InterPro" id="IPR013762">
    <property type="entry name" value="Integrase-like_cat_sf"/>
</dbReference>
<dbReference type="GO" id="GO:0006310">
    <property type="term" value="P:DNA recombination"/>
    <property type="evidence" value="ECO:0007669"/>
    <property type="project" value="UniProtKB-KW"/>
</dbReference>
<sequence>MREFSPSMMLLPLQYTTRQVQLDMRVLLWRGGAGAKTSHVSSLIAEGRLGKAEEKRFPLVSACHEYFLGEIAEGTSDQTIRSHHYAIRIFYRFVDERGGDLDASNVRMWFKAWVDVLLQRVSRRELKADIAYHQGKSAASVLSRALDVPFISIAKGTRLKKPKKSKKVLGAEADKQNLSETQAFGVDLLDVADSLSFENCIGPLPVMVKLRSTQCSYEFWCGIQPAHLVKAEVEAETQLVGSPKVIRENRAKRSLHPVVADRFRVVNLRVCAEFLIFIAQTGMNRAQAMAVTFGDFRYESWQDGYRVRKYKGRKKGEVEFEIFSEYRPHFERYLLFRKAAFEDGYSNLLFPVFSRKNIPRGAVFNIENMRRFLGSIGRPFLSPQKLRGTRVNWLIRAADDDLLVAQMAQHDVATLHRSYAKPNHQRAAVEWTEYYQGLESALIPAPAPGACETRTPQRADHFEAGTPEPDCRNPAGCLFCLFYRGIESLDYAWSMHSYRVLKRLELSRYQRLGSDELTNAPLMVIERVTDVIREFQGKSECHGEWVQEASARCEEENYHPRWAGFIWMAEAIG</sequence>
<evidence type="ECO:0000313" key="3">
    <source>
        <dbReference type="Proteomes" id="UP000061010"/>
    </source>
</evidence>
<proteinExistence type="predicted"/>
<dbReference type="AlphaFoldDB" id="A0A0S1AY05"/>
<dbReference type="PATRIC" id="fig|128780.6.peg.1313"/>
<name>A0A0S1AY05_9GAMM</name>
<dbReference type="Gene3D" id="1.10.443.10">
    <property type="entry name" value="Intergrase catalytic core"/>
    <property type="match status" value="1"/>
</dbReference>
<dbReference type="Proteomes" id="UP000061010">
    <property type="component" value="Chromosome"/>
</dbReference>
<dbReference type="GO" id="GO:0015074">
    <property type="term" value="P:DNA integration"/>
    <property type="evidence" value="ECO:0007669"/>
    <property type="project" value="InterPro"/>
</dbReference>
<dbReference type="SUPFAM" id="SSF56349">
    <property type="entry name" value="DNA breaking-rejoining enzymes"/>
    <property type="match status" value="1"/>
</dbReference>
<accession>A0A0S1AY05</accession>
<keyword evidence="1" id="KW-0233">DNA recombination</keyword>
<organism evidence="2 3">
    <name type="scientific">Stenotrophomonas acidaminiphila</name>
    <dbReference type="NCBI Taxonomy" id="128780"/>
    <lineage>
        <taxon>Bacteria</taxon>
        <taxon>Pseudomonadati</taxon>
        <taxon>Pseudomonadota</taxon>
        <taxon>Gammaproteobacteria</taxon>
        <taxon>Lysobacterales</taxon>
        <taxon>Lysobacteraceae</taxon>
        <taxon>Stenotrophomonas</taxon>
    </lineage>
</organism>
<dbReference type="GO" id="GO:0003677">
    <property type="term" value="F:DNA binding"/>
    <property type="evidence" value="ECO:0007669"/>
    <property type="project" value="InterPro"/>
</dbReference>
<gene>
    <name evidence="2" type="ORF">AOT14_13050</name>
</gene>
<evidence type="ECO:0000256" key="1">
    <source>
        <dbReference type="ARBA" id="ARBA00023172"/>
    </source>
</evidence>
<keyword evidence="3" id="KW-1185">Reference proteome</keyword>
<dbReference type="EMBL" id="CP012900">
    <property type="protein sequence ID" value="ALJ27708.1"/>
    <property type="molecule type" value="Genomic_DNA"/>
</dbReference>
<dbReference type="KEGG" id="sacz:AOT14_13050"/>
<evidence type="ECO:0000313" key="2">
    <source>
        <dbReference type="EMBL" id="ALJ27708.1"/>
    </source>
</evidence>
<dbReference type="RefSeq" id="WP_162486387.1">
    <property type="nucleotide sequence ID" value="NZ_JAMHDZ010000001.1"/>
</dbReference>
<dbReference type="InterPro" id="IPR011010">
    <property type="entry name" value="DNA_brk_join_enz"/>
</dbReference>
<reference evidence="2 3" key="1">
    <citation type="journal article" date="2015" name="Genome Announc.">
        <title>Complete Genome Sequencing of Stenotrophomonas acidaminiphila ZAC14D2_NAIMI4_2, a Multidrug-Resistant Strain Isolated from Sediments of a Polluted River in Mexico, Uncovers New Antibiotic Resistance Genes and a Novel Class-II Lasso Peptide Biosynthesis Gene Cluster.</title>
        <authorList>
            <person name="Vinuesa P."/>
            <person name="Ochoa-Sanchez L.E."/>
        </authorList>
    </citation>
    <scope>NUCLEOTIDE SEQUENCE [LARGE SCALE GENOMIC DNA]</scope>
    <source>
        <strain evidence="2 3">ZAC14D2_NAIMI4_2</strain>
    </source>
</reference>
<protein>
    <submittedName>
        <fullName evidence="2">Integrase</fullName>
    </submittedName>
</protein>